<dbReference type="Proteomes" id="UP001174936">
    <property type="component" value="Unassembled WGS sequence"/>
</dbReference>
<keyword evidence="3" id="KW-0210">Decarboxylase</keyword>
<evidence type="ECO:0000256" key="3">
    <source>
        <dbReference type="ARBA" id="ARBA00022793"/>
    </source>
</evidence>
<protein>
    <submittedName>
        <fullName evidence="8">Pyridoxal phosphate-dependent transferase</fullName>
    </submittedName>
</protein>
<comment type="similarity">
    <text evidence="2 7">Belongs to the group II decarboxylase family.</text>
</comment>
<evidence type="ECO:0000313" key="9">
    <source>
        <dbReference type="Proteomes" id="UP001174936"/>
    </source>
</evidence>
<dbReference type="Gene3D" id="3.40.640.10">
    <property type="entry name" value="Type I PLP-dependent aspartate aminotransferase-like (Major domain)"/>
    <property type="match status" value="1"/>
</dbReference>
<evidence type="ECO:0000256" key="2">
    <source>
        <dbReference type="ARBA" id="ARBA00009533"/>
    </source>
</evidence>
<dbReference type="PANTHER" id="PTHR11999">
    <property type="entry name" value="GROUP II PYRIDOXAL-5-PHOSPHATE DECARBOXYLASE"/>
    <property type="match status" value="1"/>
</dbReference>
<comment type="caution">
    <text evidence="8">The sequence shown here is derived from an EMBL/GenBank/DDBJ whole genome shotgun (WGS) entry which is preliminary data.</text>
</comment>
<dbReference type="InterPro" id="IPR002129">
    <property type="entry name" value="PyrdxlP-dep_de-COase"/>
</dbReference>
<dbReference type="InterPro" id="IPR010977">
    <property type="entry name" value="Aromatic_deC"/>
</dbReference>
<dbReference type="Gene3D" id="1.20.1340.10">
    <property type="entry name" value="dopa decarboxylase, N-terminal domain"/>
    <property type="match status" value="1"/>
</dbReference>
<dbReference type="InterPro" id="IPR015421">
    <property type="entry name" value="PyrdxlP-dep_Trfase_major"/>
</dbReference>
<accession>A0AA39Y0C5</accession>
<reference evidence="8" key="1">
    <citation type="submission" date="2023-06" db="EMBL/GenBank/DDBJ databases">
        <title>Genome-scale phylogeny and comparative genomics of the fungal order Sordariales.</title>
        <authorList>
            <consortium name="Lawrence Berkeley National Laboratory"/>
            <person name="Hensen N."/>
            <person name="Bonometti L."/>
            <person name="Westerberg I."/>
            <person name="Brannstrom I.O."/>
            <person name="Guillou S."/>
            <person name="Cros-Aarteil S."/>
            <person name="Calhoun S."/>
            <person name="Haridas S."/>
            <person name="Kuo A."/>
            <person name="Mondo S."/>
            <person name="Pangilinan J."/>
            <person name="Riley R."/>
            <person name="Labutti K."/>
            <person name="Andreopoulos B."/>
            <person name="Lipzen A."/>
            <person name="Chen C."/>
            <person name="Yanf M."/>
            <person name="Daum C."/>
            <person name="Ng V."/>
            <person name="Clum A."/>
            <person name="Steindorff A."/>
            <person name="Ohm R."/>
            <person name="Martin F."/>
            <person name="Silar P."/>
            <person name="Natvig D."/>
            <person name="Lalanne C."/>
            <person name="Gautier V."/>
            <person name="Ament-Velasquez S.L."/>
            <person name="Kruys A."/>
            <person name="Hutchinson M.I."/>
            <person name="Powell A.J."/>
            <person name="Barry K."/>
            <person name="Miller A.N."/>
            <person name="Grigoriev I.V."/>
            <person name="Debuchy R."/>
            <person name="Gladieux P."/>
            <person name="Thoren M.H."/>
            <person name="Johannesson H."/>
        </authorList>
    </citation>
    <scope>NUCLEOTIDE SEQUENCE</scope>
    <source>
        <strain evidence="8">SMH2532-1</strain>
    </source>
</reference>
<organism evidence="8 9">
    <name type="scientific">Cercophora newfieldiana</name>
    <dbReference type="NCBI Taxonomy" id="92897"/>
    <lineage>
        <taxon>Eukaryota</taxon>
        <taxon>Fungi</taxon>
        <taxon>Dikarya</taxon>
        <taxon>Ascomycota</taxon>
        <taxon>Pezizomycotina</taxon>
        <taxon>Sordariomycetes</taxon>
        <taxon>Sordariomycetidae</taxon>
        <taxon>Sordariales</taxon>
        <taxon>Lasiosphaeriaceae</taxon>
        <taxon>Cercophora</taxon>
    </lineage>
</organism>
<name>A0AA39Y0C5_9PEZI</name>
<dbReference type="Gene3D" id="3.90.1150.10">
    <property type="entry name" value="Aspartate Aminotransferase, domain 1"/>
    <property type="match status" value="1"/>
</dbReference>
<evidence type="ECO:0000256" key="6">
    <source>
        <dbReference type="PIRSR" id="PIRSR602129-50"/>
    </source>
</evidence>
<keyword evidence="4 6" id="KW-0663">Pyridoxal phosphate</keyword>
<dbReference type="GO" id="GO:0030170">
    <property type="term" value="F:pyridoxal phosphate binding"/>
    <property type="evidence" value="ECO:0007669"/>
    <property type="project" value="InterPro"/>
</dbReference>
<evidence type="ECO:0000256" key="1">
    <source>
        <dbReference type="ARBA" id="ARBA00001933"/>
    </source>
</evidence>
<dbReference type="GO" id="GO:0016831">
    <property type="term" value="F:carboxy-lyase activity"/>
    <property type="evidence" value="ECO:0007669"/>
    <property type="project" value="UniProtKB-KW"/>
</dbReference>
<evidence type="ECO:0000256" key="4">
    <source>
        <dbReference type="ARBA" id="ARBA00022898"/>
    </source>
</evidence>
<dbReference type="GO" id="GO:0006520">
    <property type="term" value="P:amino acid metabolic process"/>
    <property type="evidence" value="ECO:0007669"/>
    <property type="project" value="InterPro"/>
</dbReference>
<dbReference type="InterPro" id="IPR015422">
    <property type="entry name" value="PyrdxlP-dep_Trfase_small"/>
</dbReference>
<dbReference type="Pfam" id="PF00282">
    <property type="entry name" value="Pyridoxal_deC"/>
    <property type="match status" value="1"/>
</dbReference>
<keyword evidence="9" id="KW-1185">Reference proteome</keyword>
<comment type="cofactor">
    <cofactor evidence="1 6 7">
        <name>pyridoxal 5'-phosphate</name>
        <dbReference type="ChEBI" id="CHEBI:597326"/>
    </cofactor>
</comment>
<keyword evidence="8" id="KW-0808">Transferase</keyword>
<dbReference type="AlphaFoldDB" id="A0AA39Y0C5"/>
<dbReference type="GO" id="GO:0005737">
    <property type="term" value="C:cytoplasm"/>
    <property type="evidence" value="ECO:0007669"/>
    <property type="project" value="TreeGrafter"/>
</dbReference>
<dbReference type="PROSITE" id="PS00392">
    <property type="entry name" value="DDC_GAD_HDC_YDC"/>
    <property type="match status" value="1"/>
</dbReference>
<keyword evidence="5 7" id="KW-0456">Lyase</keyword>
<proteinExistence type="inferred from homology"/>
<evidence type="ECO:0000256" key="5">
    <source>
        <dbReference type="ARBA" id="ARBA00023239"/>
    </source>
</evidence>
<feature type="modified residue" description="N6-(pyridoxal phosphate)lysine" evidence="6">
    <location>
        <position position="320"/>
    </location>
</feature>
<gene>
    <name evidence="8" type="ORF">B0T16DRAFT_331950</name>
</gene>
<dbReference type="PANTHER" id="PTHR11999:SF70">
    <property type="entry name" value="MIP05841P"/>
    <property type="match status" value="1"/>
</dbReference>
<dbReference type="GO" id="GO:0016740">
    <property type="term" value="F:transferase activity"/>
    <property type="evidence" value="ECO:0007669"/>
    <property type="project" value="UniProtKB-KW"/>
</dbReference>
<dbReference type="InterPro" id="IPR015424">
    <property type="entry name" value="PyrdxlP-dep_Trfase"/>
</dbReference>
<dbReference type="EMBL" id="JAULSV010000005">
    <property type="protein sequence ID" value="KAK0643548.1"/>
    <property type="molecule type" value="Genomic_DNA"/>
</dbReference>
<evidence type="ECO:0000313" key="8">
    <source>
        <dbReference type="EMBL" id="KAK0643548.1"/>
    </source>
</evidence>
<dbReference type="SUPFAM" id="SSF53383">
    <property type="entry name" value="PLP-dependent transferases"/>
    <property type="match status" value="1"/>
</dbReference>
<dbReference type="GO" id="GO:0019752">
    <property type="term" value="P:carboxylic acid metabolic process"/>
    <property type="evidence" value="ECO:0007669"/>
    <property type="project" value="InterPro"/>
</dbReference>
<dbReference type="InterPro" id="IPR021115">
    <property type="entry name" value="Pyridoxal-P_BS"/>
</dbReference>
<evidence type="ECO:0000256" key="7">
    <source>
        <dbReference type="RuleBase" id="RU000382"/>
    </source>
</evidence>
<dbReference type="PRINTS" id="PR00800">
    <property type="entry name" value="YHDCRBOXLASE"/>
</dbReference>
<sequence>MDSKEFREAAISSIDEIVNYYDNISERPVVSTVEPGYLRKLLPSEAPEDGEAWSDIQQDIEAKILPGITHWQHPNFHAFFPCATSFPSILGELYSAALSGACFNWICSPAVTELETIVLDWLAKLLGLPECFHSTGPTNGGGVIQGSASEAVLTAMIAAREKHLRETVPSSLEGDAREDAIALKRSRMVALATTATHSSTKKAALILGVRFITIPVTSTTSFALTGSLLTAALASCRARNLEPFFLTATLGTTDTCAVDDFPSISSALSTYTSDPTSPGSLWVHIDAAYAGAALVLPPIQSSTSLPSTATFHSFNLNMHKWLLTNFDASCLYVRDRAWLIRALTVNQAVYSNSASSGGLVTDYREWQIPLGRRFRALKIWFVLRSYGASGLRAYISKTIQLGERFASLVQERKDLFEILTGPRFALTVFAMRGGSEEEANVRTRELYSRVEGSGKMWVTSTVLEGRFAIRMVTSVRTTEGEDVERAFALFVEFAEGILGGEVGV</sequence>